<organism evidence="4 5">
    <name type="scientific">Acidovorax cavernicola</name>
    <dbReference type="NCBI Taxonomy" id="1675792"/>
    <lineage>
        <taxon>Bacteria</taxon>
        <taxon>Pseudomonadati</taxon>
        <taxon>Pseudomonadota</taxon>
        <taxon>Betaproteobacteria</taxon>
        <taxon>Burkholderiales</taxon>
        <taxon>Comamonadaceae</taxon>
        <taxon>Acidovorax</taxon>
    </lineage>
</organism>
<dbReference type="RefSeq" id="WP_119552947.1">
    <property type="nucleotide sequence ID" value="NZ_QXMN01000006.1"/>
</dbReference>
<dbReference type="GO" id="GO:0015562">
    <property type="term" value="F:efflux transmembrane transporter activity"/>
    <property type="evidence" value="ECO:0007669"/>
    <property type="project" value="InterPro"/>
</dbReference>
<dbReference type="InterPro" id="IPR010131">
    <property type="entry name" value="MdtP/NodT-like"/>
</dbReference>
<dbReference type="Proteomes" id="UP000265619">
    <property type="component" value="Unassembled WGS sequence"/>
</dbReference>
<comment type="similarity">
    <text evidence="1">Belongs to the outer membrane factor (OMF) (TC 1.B.17) family.</text>
</comment>
<dbReference type="PANTHER" id="PTHR30203:SF24">
    <property type="entry name" value="BLR4935 PROTEIN"/>
    <property type="match status" value="1"/>
</dbReference>
<dbReference type="AlphaFoldDB" id="A0A9X8GWF7"/>
<reference evidence="4 5" key="1">
    <citation type="submission" date="2018-09" db="EMBL/GenBank/DDBJ databases">
        <title>Acidovorax cavernicola nov. sp. isolated from Gruta de las Maravillas (Aracena, Spain).</title>
        <authorList>
            <person name="Jurado V."/>
            <person name="Gutierrez-Patricio S."/>
            <person name="Gonzalez-Pimentel J.L."/>
            <person name="Miller A.Z."/>
            <person name="Laiz L."/>
            <person name="Saiz-Jimenez C."/>
        </authorList>
    </citation>
    <scope>NUCLEOTIDE SEQUENCE [LARGE SCALE GENOMIC DNA]</scope>
    <source>
        <strain evidence="4 5">1011MAR4D40.2</strain>
    </source>
</reference>
<comment type="caution">
    <text evidence="4">The sequence shown here is derived from an EMBL/GenBank/DDBJ whole genome shotgun (WGS) entry which is preliminary data.</text>
</comment>
<keyword evidence="5" id="KW-1185">Reference proteome</keyword>
<evidence type="ECO:0000256" key="1">
    <source>
        <dbReference type="ARBA" id="ARBA00007613"/>
    </source>
</evidence>
<dbReference type="EMBL" id="QXMN01000006">
    <property type="protein sequence ID" value="RIX82814.1"/>
    <property type="molecule type" value="Genomic_DNA"/>
</dbReference>
<protein>
    <submittedName>
        <fullName evidence="4">TolC family protein</fullName>
    </submittedName>
</protein>
<feature type="chain" id="PRO_5040848757" evidence="3">
    <location>
        <begin position="21"/>
        <end position="463"/>
    </location>
</feature>
<evidence type="ECO:0000256" key="3">
    <source>
        <dbReference type="SAM" id="SignalP"/>
    </source>
</evidence>
<dbReference type="Gene3D" id="1.20.1600.10">
    <property type="entry name" value="Outer membrane efflux proteins (OEP)"/>
    <property type="match status" value="1"/>
</dbReference>
<feature type="region of interest" description="Disordered" evidence="2">
    <location>
        <begin position="25"/>
        <end position="45"/>
    </location>
</feature>
<evidence type="ECO:0000313" key="5">
    <source>
        <dbReference type="Proteomes" id="UP000265619"/>
    </source>
</evidence>
<dbReference type="Pfam" id="PF02321">
    <property type="entry name" value="OEP"/>
    <property type="match status" value="2"/>
</dbReference>
<gene>
    <name evidence="4" type="ORF">D3H34_08180</name>
</gene>
<accession>A0A9X8GWF7</accession>
<feature type="signal peptide" evidence="3">
    <location>
        <begin position="1"/>
        <end position="20"/>
    </location>
</feature>
<dbReference type="InterPro" id="IPR003423">
    <property type="entry name" value="OMP_efflux"/>
</dbReference>
<keyword evidence="3" id="KW-0732">Signal</keyword>
<evidence type="ECO:0000313" key="4">
    <source>
        <dbReference type="EMBL" id="RIX82814.1"/>
    </source>
</evidence>
<evidence type="ECO:0000256" key="2">
    <source>
        <dbReference type="SAM" id="MobiDB-lite"/>
    </source>
</evidence>
<proteinExistence type="inferred from homology"/>
<dbReference type="OrthoDB" id="9791261at2"/>
<name>A0A9X8GWF7_9BURK</name>
<dbReference type="SUPFAM" id="SSF56954">
    <property type="entry name" value="Outer membrane efflux proteins (OEP)"/>
    <property type="match status" value="1"/>
</dbReference>
<dbReference type="PANTHER" id="PTHR30203">
    <property type="entry name" value="OUTER MEMBRANE CATION EFFLUX PROTEIN"/>
    <property type="match status" value="1"/>
</dbReference>
<sequence length="463" mass="48951">MRTLFVPLAVLALAVPPAFSQQVAPQTPQAAAGPSSSPSSHLAPARMLEPEGPLTLRTAVALALQANPGLAAARHQQAAADGAVVQAGAWPNPTLDTQLEDLRRNNRTTTLQLSQPIELGGKRGARVTAAERARDQAASALTARRAELRASAVTAFFDVLTAQERLRLAQDSVGLAQTATRAATNRVAAGKVSPLEETKARVAEAGIRVELLQAEGTLRASRQLLAALWGNPAPRFTQVDGAVDQLPAQAPSSDVARRLPDAPVLRQARLEVERRGALSKLERAKRVPDITVSLGVKRVPASEGEAGEAVSSSRRNQVVVGLSVPLPIFDTNRGNLTEALSLEDKARDDLAAAELQLGADVAQATERLRSARATAQTLQRDALPGAEEAYRAATKGFELGKFSFLEALDAQRTLFQVRNQYLVALADAHRAAGELDRLLGTEGDDIALNAAPNATPNPMPVAR</sequence>